<sequence length="216" mass="24355">MGNSLTKAQFETTFSGVERLNDGILTQELFDTLVAINRKSAGIRMIRVIGKVVLREFVNESKEDIIIDEVIKLPKHLPNMSKSNIELNWRQGLIPQIGEISCSNPKKNEIKFKITLPAEESTLVVSSYESYIVRFGLIEDDPLDFIIEELTSDASSSIEDGPQFLPMFTNTPQIYGSTYENLVKVITKTGLKFNDELKTGKIGIIQYFFLVKDNPS</sequence>
<dbReference type="EMBL" id="MK500578">
    <property type="protein sequence ID" value="QBK92548.1"/>
    <property type="molecule type" value="Genomic_DNA"/>
</dbReference>
<proteinExistence type="predicted"/>
<gene>
    <name evidence="1" type="ORF">LCPAC401_01860</name>
</gene>
<protein>
    <submittedName>
        <fullName evidence="1">Uncharacterized protein</fullName>
    </submittedName>
</protein>
<name>A0A481Z9I9_9VIRU</name>
<organism evidence="1">
    <name type="scientific">Pithovirus LCPAC401</name>
    <dbReference type="NCBI Taxonomy" id="2506595"/>
    <lineage>
        <taxon>Viruses</taxon>
        <taxon>Pithoviruses</taxon>
    </lineage>
</organism>
<accession>A0A481Z9I9</accession>
<evidence type="ECO:0000313" key="1">
    <source>
        <dbReference type="EMBL" id="QBK92548.1"/>
    </source>
</evidence>
<reference evidence="1" key="1">
    <citation type="journal article" date="2019" name="MBio">
        <title>Virus Genomes from Deep Sea Sediments Expand the Ocean Megavirome and Support Independent Origins of Viral Gigantism.</title>
        <authorList>
            <person name="Backstrom D."/>
            <person name="Yutin N."/>
            <person name="Jorgensen S.L."/>
            <person name="Dharamshi J."/>
            <person name="Homa F."/>
            <person name="Zaremba-Niedwiedzka K."/>
            <person name="Spang A."/>
            <person name="Wolf Y.I."/>
            <person name="Koonin E.V."/>
            <person name="Ettema T.J."/>
        </authorList>
    </citation>
    <scope>NUCLEOTIDE SEQUENCE</scope>
</reference>